<organism evidence="17 18">
    <name type="scientific">Plasmodiophora brassicae</name>
    <name type="common">Clubroot disease agent</name>
    <dbReference type="NCBI Taxonomy" id="37360"/>
    <lineage>
        <taxon>Eukaryota</taxon>
        <taxon>Sar</taxon>
        <taxon>Rhizaria</taxon>
        <taxon>Endomyxa</taxon>
        <taxon>Phytomyxea</taxon>
        <taxon>Plasmodiophorida</taxon>
        <taxon>Plasmodiophoridae</taxon>
        <taxon>Plasmodiophora</taxon>
    </lineage>
</organism>
<evidence type="ECO:0000313" key="18">
    <source>
        <dbReference type="Proteomes" id="UP000039324"/>
    </source>
</evidence>
<feature type="compositionally biased region" description="Low complexity" evidence="15">
    <location>
        <begin position="29"/>
        <end position="38"/>
    </location>
</feature>
<accession>A0A0G4IKH2</accession>
<dbReference type="SUPFAM" id="SSF56112">
    <property type="entry name" value="Protein kinase-like (PK-like)"/>
    <property type="match status" value="1"/>
</dbReference>
<comment type="subunit">
    <text evidence="10">May form a complex composed of at least the catalytic subunit CRK2 and a cyclin.</text>
</comment>
<evidence type="ECO:0000259" key="16">
    <source>
        <dbReference type="PROSITE" id="PS50011"/>
    </source>
</evidence>
<dbReference type="InterPro" id="IPR000719">
    <property type="entry name" value="Prot_kinase_dom"/>
</dbReference>
<comment type="catalytic activity">
    <reaction evidence="14">
        <text>[DNA-directed RNA polymerase] + ATP = phospho-[DNA-directed RNA polymerase] + ADP + H(+)</text>
        <dbReference type="Rhea" id="RHEA:10216"/>
        <dbReference type="Rhea" id="RHEA-COMP:11321"/>
        <dbReference type="Rhea" id="RHEA-COMP:11322"/>
        <dbReference type="ChEBI" id="CHEBI:15378"/>
        <dbReference type="ChEBI" id="CHEBI:30616"/>
        <dbReference type="ChEBI" id="CHEBI:43176"/>
        <dbReference type="ChEBI" id="CHEBI:68546"/>
        <dbReference type="ChEBI" id="CHEBI:456216"/>
        <dbReference type="EC" id="2.7.11.23"/>
    </reaction>
</comment>
<dbReference type="PROSITE" id="PS00108">
    <property type="entry name" value="PROTEIN_KINASE_ST"/>
    <property type="match status" value="1"/>
</dbReference>
<dbReference type="GO" id="GO:0005634">
    <property type="term" value="C:nucleus"/>
    <property type="evidence" value="ECO:0007669"/>
    <property type="project" value="UniProtKB-SubCell"/>
</dbReference>
<evidence type="ECO:0000256" key="3">
    <source>
        <dbReference type="ARBA" id="ARBA00012409"/>
    </source>
</evidence>
<dbReference type="SMART" id="SM00220">
    <property type="entry name" value="S_TKc"/>
    <property type="match status" value="1"/>
</dbReference>
<dbReference type="GO" id="GO:0008353">
    <property type="term" value="F:RNA polymerase II CTD heptapeptide repeat kinase activity"/>
    <property type="evidence" value="ECO:0007669"/>
    <property type="project" value="UniProtKB-EC"/>
</dbReference>
<evidence type="ECO:0000256" key="9">
    <source>
        <dbReference type="ARBA" id="ARBA00023242"/>
    </source>
</evidence>
<keyword evidence="5" id="KW-0808">Transferase</keyword>
<evidence type="ECO:0000256" key="13">
    <source>
        <dbReference type="ARBA" id="ARBA00042858"/>
    </source>
</evidence>
<reference evidence="17 18" key="1">
    <citation type="submission" date="2015-02" db="EMBL/GenBank/DDBJ databases">
        <authorList>
            <person name="Chooi Y.-H."/>
        </authorList>
    </citation>
    <scope>NUCLEOTIDE SEQUENCE [LARGE SCALE GENOMIC DNA]</scope>
    <source>
        <strain evidence="17">E3</strain>
    </source>
</reference>
<evidence type="ECO:0000256" key="11">
    <source>
        <dbReference type="ARBA" id="ARBA00039612"/>
    </source>
</evidence>
<comment type="subcellular location">
    <subcellularLocation>
        <location evidence="1">Nucleus</location>
    </subcellularLocation>
</comment>
<dbReference type="EMBL" id="CDSF01000035">
    <property type="protein sequence ID" value="CEO95756.1"/>
    <property type="molecule type" value="Genomic_DNA"/>
</dbReference>
<evidence type="ECO:0000256" key="8">
    <source>
        <dbReference type="ARBA" id="ARBA00022840"/>
    </source>
</evidence>
<dbReference type="PROSITE" id="PS50011">
    <property type="entry name" value="PROTEIN_KINASE_DOM"/>
    <property type="match status" value="1"/>
</dbReference>
<protein>
    <recommendedName>
        <fullName evidence="11">Cyclin-dependent kinase 2 homolog</fullName>
        <ecNumber evidence="3">2.7.11.23</ecNumber>
    </recommendedName>
    <alternativeName>
        <fullName evidence="12">Cell division control protein 2 homolog</fullName>
    </alternativeName>
    <alternativeName>
        <fullName evidence="13">cdc2-related kinase 2</fullName>
    </alternativeName>
</protein>
<dbReference type="Proteomes" id="UP000039324">
    <property type="component" value="Unassembled WGS sequence"/>
</dbReference>
<evidence type="ECO:0000256" key="10">
    <source>
        <dbReference type="ARBA" id="ARBA00038543"/>
    </source>
</evidence>
<dbReference type="GO" id="GO:0005524">
    <property type="term" value="F:ATP binding"/>
    <property type="evidence" value="ECO:0007669"/>
    <property type="project" value="UniProtKB-KW"/>
</dbReference>
<keyword evidence="18" id="KW-1185">Reference proteome</keyword>
<feature type="non-terminal residue" evidence="17">
    <location>
        <position position="924"/>
    </location>
</feature>
<evidence type="ECO:0000256" key="4">
    <source>
        <dbReference type="ARBA" id="ARBA00022527"/>
    </source>
</evidence>
<dbReference type="InterPro" id="IPR050108">
    <property type="entry name" value="CDK"/>
</dbReference>
<gene>
    <name evidence="17" type="ORF">PBRA_004469</name>
</gene>
<keyword evidence="9" id="KW-0539">Nucleus</keyword>
<dbReference type="EC" id="2.7.11.23" evidence="3"/>
<dbReference type="InterPro" id="IPR011009">
    <property type="entry name" value="Kinase-like_dom_sf"/>
</dbReference>
<sequence length="924" mass="101859">MRKAVEERPSGMSTCPYASSPAHKRAKSSDAAPAAPAKGHPNLNGVPSVQRCPAYGKGCPFSSENGGHAALLSKEDLEVVRQKCPAWNQGCCPFSNNNDMHPKITSMALVHLCPNFKETKSCPFAGASHPDISKFVGDIKTCPVFSGHDSCPFKKSAVHPSVDEFAAQIKKCPAFAADCPFKPNSQQTIHKGIKFSEALIAYLREVCPAFKDERCPLDKYKSFSEMDLRKCPAFSESCPFDAKKSKYPKLAQLANVGNCKAFAAGCPFKPERQEHESCPVLAGWHEALHPPVHALDNVAHDCIAFKQQAGCPFREASSDKDHRMMGMIDGALDVIKEKCPAWSAGTCPFSKDSNAHPEITSAAQVADCPAFKGKSCVFNAASPPTDAHPNIAYLFTKSVKDCSAFTGGCPFAALGRPFQAPQEAMGRALKSCPAFVEAHGCPFKQLKTSAQLFEKFASIPSTHYEMLQGDNDFVSKMLKATRLTSRVPAADPASILSRVRVYRAAFCQIPIYRRLLQCSSTASSSSFRCPMSGKKRKEPSTPKYSHDDFAKLFAHFHHKDSDASPLLKDTTPIKEMLQQCPAYVSVISRYSRIVTHHVGAQVFPRKVPVCRVNTCSVVLNRALCAGDTAVLVLPSSVYKARAPGGRLVALKKVRMAFENQGFPITAIREIKILQALEHENIIQLNDVVASTDSALDRENSSVVMVFPFMDHDLTGLLENPNVKLSMPQIKYYLRCILQGLNHCHNKKILHRDVKGPNVLISNTGEVKLADFGLARFVNTDEEYTSNVVTLWYRPPELLYGARKYGPAVDMWSIGCVFAEMLTAAPAFPGATELDQIDRIFRLCGTPTPESWPGFTKLPGYQKLRMKNVYPRTFEARFAKYGSLVLDLLSKLLELDPAKRISAREALQHDFFWTEPLPMDPKEYS</sequence>
<dbReference type="GO" id="GO:0004693">
    <property type="term" value="F:cyclin-dependent protein serine/threonine kinase activity"/>
    <property type="evidence" value="ECO:0007669"/>
    <property type="project" value="TreeGrafter"/>
</dbReference>
<dbReference type="AlphaFoldDB" id="A0A0G4IKH2"/>
<name>A0A0G4IKH2_PLABS</name>
<dbReference type="InterPro" id="IPR008271">
    <property type="entry name" value="Ser/Thr_kinase_AS"/>
</dbReference>
<dbReference type="Gene3D" id="3.30.200.20">
    <property type="entry name" value="Phosphorylase Kinase, domain 1"/>
    <property type="match status" value="1"/>
</dbReference>
<comment type="similarity">
    <text evidence="2">Belongs to the protein kinase superfamily. CMGC Ser/Thr protein kinase family. CDC2/CDKX subfamily.</text>
</comment>
<keyword evidence="7" id="KW-0418">Kinase</keyword>
<evidence type="ECO:0000313" key="17">
    <source>
        <dbReference type="EMBL" id="CEO95756.1"/>
    </source>
</evidence>
<feature type="domain" description="Protein kinase" evidence="16">
    <location>
        <begin position="617"/>
        <end position="911"/>
    </location>
</feature>
<dbReference type="FunFam" id="1.10.510.10:FF:000415">
    <property type="entry name" value="CMGC/CDK/CRK7 protein kinase, variant"/>
    <property type="match status" value="1"/>
</dbReference>
<dbReference type="STRING" id="37360.A0A0G4IKH2"/>
<dbReference type="PANTHER" id="PTHR24056">
    <property type="entry name" value="CELL DIVISION PROTEIN KINASE"/>
    <property type="match status" value="1"/>
</dbReference>
<evidence type="ECO:0000256" key="5">
    <source>
        <dbReference type="ARBA" id="ARBA00022679"/>
    </source>
</evidence>
<keyword evidence="6" id="KW-0547">Nucleotide-binding</keyword>
<dbReference type="Gene3D" id="1.10.510.10">
    <property type="entry name" value="Transferase(Phosphotransferase) domain 1"/>
    <property type="match status" value="1"/>
</dbReference>
<keyword evidence="4" id="KW-0723">Serine/threonine-protein kinase</keyword>
<evidence type="ECO:0000256" key="7">
    <source>
        <dbReference type="ARBA" id="ARBA00022777"/>
    </source>
</evidence>
<keyword evidence="8" id="KW-0067">ATP-binding</keyword>
<dbReference type="CDD" id="cd07840">
    <property type="entry name" value="STKc_CDK9_like"/>
    <property type="match status" value="1"/>
</dbReference>
<evidence type="ECO:0000256" key="1">
    <source>
        <dbReference type="ARBA" id="ARBA00004123"/>
    </source>
</evidence>
<evidence type="ECO:0000256" key="6">
    <source>
        <dbReference type="ARBA" id="ARBA00022741"/>
    </source>
</evidence>
<dbReference type="Pfam" id="PF00069">
    <property type="entry name" value="Pkinase"/>
    <property type="match status" value="1"/>
</dbReference>
<evidence type="ECO:0000256" key="14">
    <source>
        <dbReference type="ARBA" id="ARBA00049280"/>
    </source>
</evidence>
<evidence type="ECO:0000256" key="15">
    <source>
        <dbReference type="SAM" id="MobiDB-lite"/>
    </source>
</evidence>
<proteinExistence type="inferred from homology"/>
<feature type="region of interest" description="Disordered" evidence="15">
    <location>
        <begin position="1"/>
        <end position="45"/>
    </location>
</feature>
<evidence type="ECO:0000256" key="12">
    <source>
        <dbReference type="ARBA" id="ARBA00041902"/>
    </source>
</evidence>
<evidence type="ECO:0000256" key="2">
    <source>
        <dbReference type="ARBA" id="ARBA00006485"/>
    </source>
</evidence>
<dbReference type="PANTHER" id="PTHR24056:SF233">
    <property type="entry name" value="CYCLIN-DEPENDENT KINASE 9"/>
    <property type="match status" value="1"/>
</dbReference>